<dbReference type="EMBL" id="KJ019043">
    <property type="protein sequence ID" value="AIX18004.1"/>
    <property type="molecule type" value="Genomic_DNA"/>
</dbReference>
<evidence type="ECO:0000313" key="12">
    <source>
        <dbReference type="EMBL" id="AIX33900.1"/>
    </source>
</evidence>
<evidence type="ECO:0000313" key="6">
    <source>
        <dbReference type="EMBL" id="AIX18219.1"/>
    </source>
</evidence>
<dbReference type="Pfam" id="PF09116">
    <property type="entry name" value="gp45-slide_C"/>
    <property type="match status" value="1"/>
</dbReference>
<evidence type="ECO:0000313" key="14">
    <source>
        <dbReference type="EMBL" id="AIX39002.1"/>
    </source>
</evidence>
<evidence type="ECO:0000313" key="15">
    <source>
        <dbReference type="EMBL" id="AIX39219.1"/>
    </source>
</evidence>
<dbReference type="EMBL" id="KJ019132">
    <property type="protein sequence ID" value="AIX39002.1"/>
    <property type="molecule type" value="Genomic_DNA"/>
</dbReference>
<comment type="function">
    <text evidence="1">Sliding clamp that encircles the genomic DNA and links the DNA polymerase to the template to control the processivity of DNA synthesis. Responsible for tethering the catalytic subunit of DNA polymerase to DNA during high-speed replication. Interaction with the sliding-clamp-loader opens the sliding clamp so that it can be loaded around the DNA template. During transcription, encircles the DNA and tethers host RNA polymerase (RNAP) to it.</text>
</comment>
<dbReference type="Proteomes" id="UP000185342">
    <property type="component" value="Segment"/>
</dbReference>
<dbReference type="EMBL" id="KJ019133">
    <property type="protein sequence ID" value="AIX39219.1"/>
    <property type="molecule type" value="Genomic_DNA"/>
</dbReference>
<dbReference type="Proteomes" id="UP000185337">
    <property type="component" value="Segment"/>
</dbReference>
<dbReference type="GO" id="GO:0006260">
    <property type="term" value="P:DNA replication"/>
    <property type="evidence" value="ECO:0007669"/>
    <property type="project" value="UniProtKB-KW"/>
</dbReference>
<dbReference type="EMBL" id="KJ019041">
    <property type="protein sequence ID" value="AIX17571.1"/>
    <property type="molecule type" value="Genomic_DNA"/>
</dbReference>
<dbReference type="Proteomes" id="UP000185341">
    <property type="component" value="Segment"/>
</dbReference>
<dbReference type="Proteomes" id="UP000033002">
    <property type="component" value="Segment"/>
</dbReference>
<dbReference type="Proteomes" id="UP000185326">
    <property type="component" value="Segment"/>
</dbReference>
<keyword evidence="1" id="KW-1195">Viral transcription</keyword>
<keyword evidence="21" id="KW-1185">Reference proteome</keyword>
<dbReference type="Proteomes" id="UP000185328">
    <property type="component" value="Segment"/>
</dbReference>
<dbReference type="Proteomes" id="UP000185332">
    <property type="component" value="Segment"/>
</dbReference>
<dbReference type="GO" id="GO:0039693">
    <property type="term" value="P:viral DNA genome replication"/>
    <property type="evidence" value="ECO:0007669"/>
    <property type="project" value="UniProtKB-UniRule"/>
</dbReference>
<dbReference type="EMBL" id="KJ019109">
    <property type="protein sequence ID" value="AIX33900.1"/>
    <property type="molecule type" value="Genomic_DNA"/>
</dbReference>
<evidence type="ECO:0000313" key="8">
    <source>
        <dbReference type="EMBL" id="AIX19811.1"/>
    </source>
</evidence>
<dbReference type="Gene3D" id="3.70.10.10">
    <property type="match status" value="1"/>
</dbReference>
<dbReference type="Proteomes" id="UP000185334">
    <property type="component" value="Segment"/>
</dbReference>
<dbReference type="EMBL" id="KJ019134">
    <property type="protein sequence ID" value="AIX39438.1"/>
    <property type="molecule type" value="Genomic_DNA"/>
</dbReference>
<evidence type="ECO:0000313" key="9">
    <source>
        <dbReference type="EMBL" id="AIX22040.1"/>
    </source>
</evidence>
<dbReference type="EMBL" id="KJ019044">
    <property type="protein sequence ID" value="AIX18219.1"/>
    <property type="molecule type" value="Genomic_DNA"/>
</dbReference>
<evidence type="ECO:0000313" key="10">
    <source>
        <dbReference type="EMBL" id="AIX32621.1"/>
    </source>
</evidence>
<comment type="similarity">
    <text evidence="1">Belongs to the Tevenvirinae sliding clamp family.</text>
</comment>
<protein>
    <recommendedName>
        <fullName evidence="1">Sliding clamp</fullName>
    </recommendedName>
    <alternativeName>
        <fullName evidence="1">DNA polymerase accessory protein Gp45</fullName>
    </alternativeName>
    <alternativeName>
        <fullName evidence="1">DNA polymerase clamp</fullName>
    </alternativeName>
</protein>
<dbReference type="GO" id="GO:0030337">
    <property type="term" value="F:DNA polymerase processivity factor activity"/>
    <property type="evidence" value="ECO:0007669"/>
    <property type="project" value="UniProtKB-UniRule"/>
</dbReference>
<dbReference type="Proteomes" id="UP000185336">
    <property type="component" value="Segment"/>
</dbReference>
<evidence type="ECO:0000259" key="2">
    <source>
        <dbReference type="Pfam" id="PF09116"/>
    </source>
</evidence>
<dbReference type="Proteomes" id="UP000185338">
    <property type="component" value="Segment"/>
</dbReference>
<dbReference type="Proteomes" id="UP000185327">
    <property type="component" value="Segment"/>
</dbReference>
<sequence length="222" mass="24632">MTVISRPTIEVLKNFCSINKSIVIKPGNQVSTLSINKNILAIADVEESFDSQISIYDLGVFLGGLSLFDAPKIDTTQSNYVTVSDQIGRSKTRFFYADPDIITQPPEKEITLPSVDCDFELSADILQQLQRAAAVYQLPDLCLFGHEGSVQIMVTDKKNDTSNSYSVELPSAVIGDEEFCFCFKVENLKLLPGSYHVMISKKNVAEFRGNGIKYFIALEPNN</sequence>
<evidence type="ECO:0000313" key="17">
    <source>
        <dbReference type="EMBL" id="AIX44555.1"/>
    </source>
</evidence>
<evidence type="ECO:0000313" key="7">
    <source>
        <dbReference type="EMBL" id="AIX19377.1"/>
    </source>
</evidence>
<dbReference type="Proteomes" id="UP000185329">
    <property type="component" value="Segment"/>
</dbReference>
<evidence type="ECO:0000313" key="18">
    <source>
        <dbReference type="EMBL" id="AIX46193.1"/>
    </source>
</evidence>
<reference evidence="19 20" key="1">
    <citation type="submission" date="2013-12" db="EMBL/GenBank/DDBJ databases">
        <title>Ecological redundancy of diverse viral populations within a natural community.</title>
        <authorList>
            <person name="Gregory A.C."/>
            <person name="LaButti K."/>
            <person name="Copeland A."/>
            <person name="Woyke T."/>
            <person name="Sullivan M.B."/>
        </authorList>
    </citation>
    <scope>NUCLEOTIDE SEQUENCE [LARGE SCALE GENOMIC DNA]</scope>
    <source>
        <strain evidence="16">Syn7803C100</strain>
        <strain evidence="17">Syn7803C28</strain>
        <strain evidence="18">Syn7803C36</strain>
        <strain evidence="3">Syn7803C66</strain>
        <strain evidence="4">Syn7803C67</strain>
        <strain evidence="5">Syn7803C68</strain>
        <strain evidence="6">Syn7803C69</strain>
        <strain evidence="7">Syn7803C76</strain>
        <strain evidence="8">Syn7803C78</strain>
        <strain evidence="9">Syn7803C91</strain>
        <strain evidence="10">Syn7803US49</strain>
        <strain evidence="11">Syn7803US53</strain>
        <strain evidence="12">Syn7803US54</strain>
        <strain evidence="13">Syn7803US56</strain>
        <strain evidence="14">Syn9311C1</strain>
        <strain evidence="15">Syn9311C4</strain>
    </source>
</reference>
<evidence type="ECO:0000313" key="4">
    <source>
        <dbReference type="EMBL" id="AIX17787.1"/>
    </source>
</evidence>
<dbReference type="InterPro" id="IPR046389">
    <property type="entry name" value="Sliding_clamp_T4"/>
</dbReference>
<dbReference type="Proteomes" id="UP000185330">
    <property type="component" value="Segment"/>
</dbReference>
<dbReference type="HAMAP" id="MF_04161">
    <property type="entry name" value="Sliding_clamp_T4"/>
    <property type="match status" value="1"/>
</dbReference>
<dbReference type="EMBL" id="KJ019060">
    <property type="protein sequence ID" value="AIX22040.1"/>
    <property type="molecule type" value="Genomic_DNA"/>
</dbReference>
<comment type="subunit">
    <text evidence="1">Homotrimer. Interacts with the viral DNA polymerase; this interaction constitutes the polymerase holoenzyme. Interacts with the sliding-clamp-loader; this interaction allows the sliding-clamp-loader to open the sliding clamp. Interacts with the viral DNA ligase. Part of the replicase complex that includes the DNA polymerase, the polymerase clamp, the clamp loader complex, the single-stranded DNA binding protein, the primase, the helicase and the helicase assembly factor. Interacts with the viral RNA polymerase (RNAP). Part of the transcription activation complex containing host RNAP, the viral RNA polymerase sigma-like factor, the late transcription coactivator, and the sliding clamp.</text>
</comment>
<proteinExistence type="inferred from homology"/>
<name>A0A0E3F1W5_9CAUD</name>
<feature type="domain" description="Sliding clamp C-terminal" evidence="2">
    <location>
        <begin position="119"/>
        <end position="219"/>
    </location>
</feature>
<gene>
    <name evidence="16" type="ORF">Syn7803C100_137</name>
    <name evidence="17" type="ORF">Syn7803C28_135</name>
    <name evidence="18" type="ORF">Syn7803C36_138</name>
    <name evidence="3" type="ORF">Syn7803C66_134</name>
    <name evidence="4" type="ORF">Syn7803C67_135</name>
    <name evidence="5" type="ORF">Syn7803C68_136</name>
    <name evidence="6" type="ORF">Syn7803C69_135</name>
    <name evidence="7" type="ORF">Syn7803C76_137</name>
    <name evidence="8" type="ORF">Syn7803C78_136</name>
    <name evidence="9" type="ORF">Syn7803C91_137</name>
    <name evidence="10" type="ORF">Syn7803US49_135</name>
    <name evidence="11" type="ORF">Syn7803US53_135</name>
    <name evidence="12" type="ORF">Syn7803US54_135</name>
    <name evidence="13" type="ORF">Syn7803US56_137</name>
    <name evidence="14" type="ORF">Syn9311C1_134</name>
    <name evidence="15" type="ORF">Syn9311C4_136</name>
</gene>
<dbReference type="EMBL" id="KJ019154">
    <property type="protein sequence ID" value="AIX44555.1"/>
    <property type="molecule type" value="Genomic_DNA"/>
</dbReference>
<evidence type="ECO:0000313" key="19">
    <source>
        <dbReference type="Proteomes" id="UP000033002"/>
    </source>
</evidence>
<evidence type="ECO:0000313" key="16">
    <source>
        <dbReference type="EMBL" id="AIX39438.1"/>
    </source>
</evidence>
<dbReference type="KEGG" id="vg:24405281"/>
<evidence type="ECO:0000313" key="5">
    <source>
        <dbReference type="EMBL" id="AIX18004.1"/>
    </source>
</evidence>
<dbReference type="GO" id="GO:0019083">
    <property type="term" value="P:viral transcription"/>
    <property type="evidence" value="ECO:0007669"/>
    <property type="project" value="UniProtKB-UniRule"/>
</dbReference>
<dbReference type="SUPFAM" id="SSF55979">
    <property type="entry name" value="DNA clamp"/>
    <property type="match status" value="2"/>
</dbReference>
<keyword evidence="1" id="KW-0235">DNA replication</keyword>
<dbReference type="EMBL" id="KJ019051">
    <property type="protein sequence ID" value="AIX19811.1"/>
    <property type="molecule type" value="Genomic_DNA"/>
</dbReference>
<keyword evidence="1" id="KW-1194">Viral DNA replication</keyword>
<evidence type="ECO:0000313" key="22">
    <source>
        <dbReference type="Proteomes" id="UP000185342"/>
    </source>
</evidence>
<evidence type="ECO:0000313" key="21">
    <source>
        <dbReference type="Proteomes" id="UP000185330"/>
    </source>
</evidence>
<dbReference type="Proteomes" id="UP000185333">
    <property type="component" value="Segment"/>
</dbReference>
<dbReference type="Proteomes" id="UP000185339">
    <property type="component" value="Segment"/>
</dbReference>
<organism evidence="8 22">
    <name type="scientific">Synechococcus phage ACG-2014b</name>
    <dbReference type="NCBI Taxonomy" id="1493508"/>
    <lineage>
        <taxon>Viruses</taxon>
        <taxon>Duplodnaviria</taxon>
        <taxon>Heunggongvirae</taxon>
        <taxon>Uroviricota</taxon>
        <taxon>Caudoviricetes</taxon>
        <taxon>Pantevenvirales</taxon>
        <taxon>Kyanoviridae</taxon>
        <taxon>Nereusvirus</taxon>
        <taxon>Nereusvirus tusconc4</taxon>
    </lineage>
</organism>
<dbReference type="GeneID" id="24405281"/>
<dbReference type="InterPro" id="IPR046938">
    <property type="entry name" value="DNA_clamp_sf"/>
</dbReference>
<evidence type="ECO:0000313" key="20">
    <source>
        <dbReference type="Proteomes" id="UP000185326"/>
    </source>
</evidence>
<evidence type="ECO:0000313" key="13">
    <source>
        <dbReference type="EMBL" id="AIX34118.1"/>
    </source>
</evidence>
<evidence type="ECO:0000313" key="3">
    <source>
        <dbReference type="EMBL" id="AIX17571.1"/>
    </source>
</evidence>
<dbReference type="Proteomes" id="UP000185331">
    <property type="component" value="Segment"/>
</dbReference>
<dbReference type="EMBL" id="KJ019104">
    <property type="protein sequence ID" value="AIX32621.1"/>
    <property type="molecule type" value="Genomic_DNA"/>
</dbReference>
<dbReference type="EMBL" id="KJ019161">
    <property type="protein sequence ID" value="AIX46193.1"/>
    <property type="molecule type" value="Genomic_DNA"/>
</dbReference>
<evidence type="ECO:0000313" key="11">
    <source>
        <dbReference type="EMBL" id="AIX33685.1"/>
    </source>
</evidence>
<dbReference type="RefSeq" id="YP_009140705.1">
    <property type="nucleotide sequence ID" value="NC_027130.1"/>
</dbReference>
<dbReference type="EMBL" id="KJ019108">
    <property type="protein sequence ID" value="AIX33685.1"/>
    <property type="molecule type" value="Genomic_DNA"/>
</dbReference>
<dbReference type="EMBL" id="KJ019110">
    <property type="protein sequence ID" value="AIX34118.1"/>
    <property type="molecule type" value="Genomic_DNA"/>
</dbReference>
<evidence type="ECO:0000256" key="1">
    <source>
        <dbReference type="HAMAP-Rule" id="MF_04161"/>
    </source>
</evidence>
<accession>A0A0E3F1W5</accession>
<dbReference type="InterPro" id="IPR015200">
    <property type="entry name" value="Sliding_clamp_C"/>
</dbReference>
<dbReference type="EMBL" id="KJ019042">
    <property type="protein sequence ID" value="AIX17787.1"/>
    <property type="molecule type" value="Genomic_DNA"/>
</dbReference>
<dbReference type="EMBL" id="KJ019049">
    <property type="protein sequence ID" value="AIX19377.1"/>
    <property type="molecule type" value="Genomic_DNA"/>
</dbReference>